<dbReference type="PANTHER" id="PTHR45125:SF3">
    <property type="entry name" value="NO-APICAL-MERISTEM-ASSOCIATED CARBOXY-TERMINAL DOMAIN PROTEIN"/>
    <property type="match status" value="1"/>
</dbReference>
<name>A0A2P4YKH9_9STRA</name>
<dbReference type="PANTHER" id="PTHR45125">
    <property type="entry name" value="F21J9.4-RELATED"/>
    <property type="match status" value="1"/>
</dbReference>
<evidence type="ECO:0000313" key="3">
    <source>
        <dbReference type="Proteomes" id="UP000237271"/>
    </source>
</evidence>
<proteinExistence type="predicted"/>
<sequence>MGRGKKWSSLEDQELAAAYAALTSAGLKTGNTFWERVHARFHETRSIRALQNRWVFISEEVKEFVNCLDLDESEEEEVVDRAMELFRERKSREFEFLHCWRILQHCPKFGGDTSDLEMATKVESMAFEAEIPAPSEPTEVQPESKTLNPSVEVQSEAKTKEAGLQTTTVTEESLKPLATATQQQLTSELRRKNDLQEDELAMKLFGETPESAQSQRYFELLKRKKVLLLEQEVDELEQAQQKRRQRTA</sequence>
<gene>
    <name evidence="2" type="ORF">PHPALM_4238</name>
</gene>
<reference evidence="2 3" key="1">
    <citation type="journal article" date="2017" name="Genome Biol. Evol.">
        <title>Phytophthora megakarya and P. palmivora, closely related causal agents of cacao black pod rot, underwent increases in genome sizes and gene numbers by different mechanisms.</title>
        <authorList>
            <person name="Ali S.S."/>
            <person name="Shao J."/>
            <person name="Lary D.J."/>
            <person name="Kronmiller B."/>
            <person name="Shen D."/>
            <person name="Strem M.D."/>
            <person name="Amoako-Attah I."/>
            <person name="Akrofi A.Y."/>
            <person name="Begoude B.A."/>
            <person name="Ten Hoopen G.M."/>
            <person name="Coulibaly K."/>
            <person name="Kebe B.I."/>
            <person name="Melnick R.L."/>
            <person name="Guiltinan M.J."/>
            <person name="Tyler B.M."/>
            <person name="Meinhardt L.W."/>
            <person name="Bailey B.A."/>
        </authorList>
    </citation>
    <scope>NUCLEOTIDE SEQUENCE [LARGE SCALE GENOMIC DNA]</scope>
    <source>
        <strain evidence="3">sbr112.9</strain>
    </source>
</reference>
<protein>
    <submittedName>
        <fullName evidence="2">Glutathione S-transferase T3-like</fullName>
    </submittedName>
</protein>
<feature type="region of interest" description="Disordered" evidence="1">
    <location>
        <begin position="132"/>
        <end position="166"/>
    </location>
</feature>
<dbReference type="Proteomes" id="UP000237271">
    <property type="component" value="Unassembled WGS sequence"/>
</dbReference>
<evidence type="ECO:0000256" key="1">
    <source>
        <dbReference type="SAM" id="MobiDB-lite"/>
    </source>
</evidence>
<dbReference type="AlphaFoldDB" id="A0A2P4YKH9"/>
<organism evidence="2 3">
    <name type="scientific">Phytophthora palmivora</name>
    <dbReference type="NCBI Taxonomy" id="4796"/>
    <lineage>
        <taxon>Eukaryota</taxon>
        <taxon>Sar</taxon>
        <taxon>Stramenopiles</taxon>
        <taxon>Oomycota</taxon>
        <taxon>Peronosporomycetes</taxon>
        <taxon>Peronosporales</taxon>
        <taxon>Peronosporaceae</taxon>
        <taxon>Phytophthora</taxon>
    </lineage>
</organism>
<accession>A0A2P4YKH9</accession>
<comment type="caution">
    <text evidence="2">The sequence shown here is derived from an EMBL/GenBank/DDBJ whole genome shotgun (WGS) entry which is preliminary data.</text>
</comment>
<dbReference type="EMBL" id="NCKW01002081">
    <property type="protein sequence ID" value="POM78249.1"/>
    <property type="molecule type" value="Genomic_DNA"/>
</dbReference>
<evidence type="ECO:0000313" key="2">
    <source>
        <dbReference type="EMBL" id="POM78249.1"/>
    </source>
</evidence>
<dbReference type="OrthoDB" id="129279at2759"/>
<feature type="compositionally biased region" description="Polar residues" evidence="1">
    <location>
        <begin position="141"/>
        <end position="153"/>
    </location>
</feature>
<keyword evidence="3" id="KW-1185">Reference proteome</keyword>